<keyword evidence="7" id="KW-0472">Membrane</keyword>
<dbReference type="CDD" id="cd03257">
    <property type="entry name" value="ABC_NikE_OppD_transporters"/>
    <property type="match status" value="2"/>
</dbReference>
<name>A0A7W4YJW6_LEIAQ</name>
<evidence type="ECO:0000256" key="7">
    <source>
        <dbReference type="ARBA" id="ARBA00023136"/>
    </source>
</evidence>
<dbReference type="GO" id="GO:0015833">
    <property type="term" value="P:peptide transport"/>
    <property type="evidence" value="ECO:0007669"/>
    <property type="project" value="InterPro"/>
</dbReference>
<feature type="domain" description="ABC transporter" evidence="9">
    <location>
        <begin position="8"/>
        <end position="255"/>
    </location>
</feature>
<evidence type="ECO:0000256" key="1">
    <source>
        <dbReference type="ARBA" id="ARBA00004202"/>
    </source>
</evidence>
<protein>
    <submittedName>
        <fullName evidence="10">Peptide/nickel transport system ATP-binding protein</fullName>
    </submittedName>
</protein>
<dbReference type="PROSITE" id="PS50893">
    <property type="entry name" value="ABC_TRANSPORTER_2"/>
    <property type="match status" value="2"/>
</dbReference>
<dbReference type="NCBIfam" id="NF008453">
    <property type="entry name" value="PRK11308.1"/>
    <property type="match status" value="2"/>
</dbReference>
<dbReference type="InterPro" id="IPR013563">
    <property type="entry name" value="Oligopep_ABC_C"/>
</dbReference>
<dbReference type="InterPro" id="IPR027417">
    <property type="entry name" value="P-loop_NTPase"/>
</dbReference>
<dbReference type="EMBL" id="JACHVP010000002">
    <property type="protein sequence ID" value="MBB2967882.1"/>
    <property type="molecule type" value="Genomic_DNA"/>
</dbReference>
<keyword evidence="11" id="KW-1185">Reference proteome</keyword>
<gene>
    <name evidence="10" type="ORF">FHX33_002645</name>
</gene>
<dbReference type="InterPro" id="IPR017871">
    <property type="entry name" value="ABC_transporter-like_CS"/>
</dbReference>
<evidence type="ECO:0000313" key="11">
    <source>
        <dbReference type="Proteomes" id="UP000538196"/>
    </source>
</evidence>
<dbReference type="RefSeq" id="WP_183428603.1">
    <property type="nucleotide sequence ID" value="NZ_JACHVP010000002.1"/>
</dbReference>
<dbReference type="InterPro" id="IPR003439">
    <property type="entry name" value="ABC_transporter-like_ATP-bd"/>
</dbReference>
<keyword evidence="5" id="KW-0547">Nucleotide-binding</keyword>
<dbReference type="GO" id="GO:0005886">
    <property type="term" value="C:plasma membrane"/>
    <property type="evidence" value="ECO:0007669"/>
    <property type="project" value="UniProtKB-SubCell"/>
</dbReference>
<evidence type="ECO:0000256" key="4">
    <source>
        <dbReference type="ARBA" id="ARBA00022475"/>
    </source>
</evidence>
<evidence type="ECO:0000256" key="3">
    <source>
        <dbReference type="ARBA" id="ARBA00022448"/>
    </source>
</evidence>
<dbReference type="Pfam" id="PF00005">
    <property type="entry name" value="ABC_tran"/>
    <property type="match status" value="2"/>
</dbReference>
<dbReference type="InterPro" id="IPR050388">
    <property type="entry name" value="ABC_Ni/Peptide_Import"/>
</dbReference>
<keyword evidence="3" id="KW-0813">Transport</keyword>
<reference evidence="10 11" key="1">
    <citation type="submission" date="2020-08" db="EMBL/GenBank/DDBJ databases">
        <title>Sequencing the genomes of 1000 actinobacteria strains.</title>
        <authorList>
            <person name="Klenk H.-P."/>
        </authorList>
    </citation>
    <scope>NUCLEOTIDE SEQUENCE [LARGE SCALE GENOMIC DNA]</scope>
    <source>
        <strain evidence="10 11">DSM 20146</strain>
    </source>
</reference>
<dbReference type="InterPro" id="IPR003593">
    <property type="entry name" value="AAA+_ATPase"/>
</dbReference>
<keyword evidence="6 10" id="KW-0067">ATP-binding</keyword>
<sequence length="538" mass="57904">MTEPILDVRGLTVGFRADRAVTPVVRGVDLRIEPGRCLALVGESGSGKSVTARSIVGLNGPAARTEADRLSVGDRDILRLSDRGLRRVRGKEVGYVLQDALVSLDPLRPVGREIDDALRLHTRLSPAKRRERVLELLASAGVPEPAQRSRQRSGELSGGLRQRALIASAIALQPPLLIADEPTTALDATVQEQILALLEELKERGTAILLISHDLAVVGRVADDISVMNGGEIVEHGPAEQVLFDARDAYTRRLIAAVPADRPRGTRLSETAPPPREAAPAPAAPAEVVLQARDLVKHYRNPDGTARLVLDRVSFDLHRGRTLGLVGESGSGKTTAARVALGITEPESGAVTLFGAPWTAASERDRRRERHRIGAVYQDPLGSFDPRLSVEDILAEALGSRPGPATADIARLLDEVGLPSTVLRRRPLHLSGGQRQRVAIARALAPRPEIIVCDEPVSALDVSVQAQVLDLLDDLQRELGLSYLFISHDLGVIQHVSDEVAVMSAGRIVETGSAEQIFRSPADPYTRALLEAAPRLVR</sequence>
<accession>A0A7W4YJW6</accession>
<dbReference type="AlphaFoldDB" id="A0A7W4YJW6"/>
<dbReference type="Gene3D" id="3.40.50.300">
    <property type="entry name" value="P-loop containing nucleotide triphosphate hydrolases"/>
    <property type="match status" value="2"/>
</dbReference>
<evidence type="ECO:0000256" key="8">
    <source>
        <dbReference type="SAM" id="MobiDB-lite"/>
    </source>
</evidence>
<dbReference type="PANTHER" id="PTHR43297">
    <property type="entry name" value="OLIGOPEPTIDE TRANSPORT ATP-BINDING PROTEIN APPD"/>
    <property type="match status" value="1"/>
</dbReference>
<dbReference type="Pfam" id="PF08352">
    <property type="entry name" value="oligo_HPY"/>
    <property type="match status" value="2"/>
</dbReference>
<evidence type="ECO:0000259" key="9">
    <source>
        <dbReference type="PROSITE" id="PS50893"/>
    </source>
</evidence>
<dbReference type="PANTHER" id="PTHR43297:SF2">
    <property type="entry name" value="DIPEPTIDE TRANSPORT ATP-BINDING PROTEIN DPPD"/>
    <property type="match status" value="1"/>
</dbReference>
<dbReference type="SMART" id="SM00382">
    <property type="entry name" value="AAA"/>
    <property type="match status" value="2"/>
</dbReference>
<dbReference type="GO" id="GO:0016887">
    <property type="term" value="F:ATP hydrolysis activity"/>
    <property type="evidence" value="ECO:0007669"/>
    <property type="project" value="InterPro"/>
</dbReference>
<comment type="caution">
    <text evidence="10">The sequence shown here is derived from an EMBL/GenBank/DDBJ whole genome shotgun (WGS) entry which is preliminary data.</text>
</comment>
<feature type="domain" description="ABC transporter" evidence="9">
    <location>
        <begin position="290"/>
        <end position="530"/>
    </location>
</feature>
<comment type="subcellular location">
    <subcellularLocation>
        <location evidence="1">Cell membrane</location>
        <topology evidence="1">Peripheral membrane protein</topology>
    </subcellularLocation>
</comment>
<evidence type="ECO:0000313" key="10">
    <source>
        <dbReference type="EMBL" id="MBB2967882.1"/>
    </source>
</evidence>
<dbReference type="GO" id="GO:0005524">
    <property type="term" value="F:ATP binding"/>
    <property type="evidence" value="ECO:0007669"/>
    <property type="project" value="UniProtKB-KW"/>
</dbReference>
<dbReference type="PROSITE" id="PS00211">
    <property type="entry name" value="ABC_TRANSPORTER_1"/>
    <property type="match status" value="1"/>
</dbReference>
<proteinExistence type="inferred from homology"/>
<evidence type="ECO:0000256" key="5">
    <source>
        <dbReference type="ARBA" id="ARBA00022741"/>
    </source>
</evidence>
<feature type="region of interest" description="Disordered" evidence="8">
    <location>
        <begin position="262"/>
        <end position="283"/>
    </location>
</feature>
<evidence type="ECO:0000256" key="2">
    <source>
        <dbReference type="ARBA" id="ARBA00005417"/>
    </source>
</evidence>
<organism evidence="10 11">
    <name type="scientific">Leifsonia aquatica</name>
    <name type="common">Corynebacterium aquaticum</name>
    <dbReference type="NCBI Taxonomy" id="144185"/>
    <lineage>
        <taxon>Bacteria</taxon>
        <taxon>Bacillati</taxon>
        <taxon>Actinomycetota</taxon>
        <taxon>Actinomycetes</taxon>
        <taxon>Micrococcales</taxon>
        <taxon>Microbacteriaceae</taxon>
        <taxon>Leifsonia</taxon>
    </lineage>
</organism>
<dbReference type="Proteomes" id="UP000538196">
    <property type="component" value="Unassembled WGS sequence"/>
</dbReference>
<keyword evidence="4" id="KW-1003">Cell membrane</keyword>
<dbReference type="SUPFAM" id="SSF52540">
    <property type="entry name" value="P-loop containing nucleoside triphosphate hydrolases"/>
    <property type="match status" value="2"/>
</dbReference>
<comment type="similarity">
    <text evidence="2">Belongs to the ABC transporter superfamily.</text>
</comment>
<evidence type="ECO:0000256" key="6">
    <source>
        <dbReference type="ARBA" id="ARBA00022840"/>
    </source>
</evidence>